<dbReference type="KEGG" id="fll:EI427_03960"/>
<proteinExistence type="inferred from homology"/>
<dbReference type="SUPFAM" id="SSF56935">
    <property type="entry name" value="Porins"/>
    <property type="match status" value="1"/>
</dbReference>
<dbReference type="EMBL" id="CP034562">
    <property type="protein sequence ID" value="AZQ61407.1"/>
    <property type="molecule type" value="Genomic_DNA"/>
</dbReference>
<name>A0A3Q9FNV1_9BACT</name>
<dbReference type="SUPFAM" id="SSF49464">
    <property type="entry name" value="Carboxypeptidase regulatory domain-like"/>
    <property type="match status" value="1"/>
</dbReference>
<keyword evidence="11" id="KW-1185">Reference proteome</keyword>
<dbReference type="InterPro" id="IPR008969">
    <property type="entry name" value="CarboxyPept-like_regulatory"/>
</dbReference>
<dbReference type="Pfam" id="PF13715">
    <property type="entry name" value="CarbopepD_reg_2"/>
    <property type="match status" value="1"/>
</dbReference>
<dbReference type="FunFam" id="2.60.40.1120:FF:000003">
    <property type="entry name" value="Outer membrane protein Omp121"/>
    <property type="match status" value="1"/>
</dbReference>
<accession>A0A3Q9FNV1</accession>
<keyword evidence="5 7" id="KW-0472">Membrane</keyword>
<comment type="subcellular location">
    <subcellularLocation>
        <location evidence="1 7">Cell outer membrane</location>
        <topology evidence="1 7">Multi-pass membrane protein</topology>
    </subcellularLocation>
</comment>
<dbReference type="PROSITE" id="PS52016">
    <property type="entry name" value="TONB_DEPENDENT_REC_3"/>
    <property type="match status" value="1"/>
</dbReference>
<dbReference type="Pfam" id="PF07715">
    <property type="entry name" value="Plug"/>
    <property type="match status" value="1"/>
</dbReference>
<gene>
    <name evidence="10" type="ORF">EI427_03960</name>
</gene>
<dbReference type="GO" id="GO:0009279">
    <property type="term" value="C:cell outer membrane"/>
    <property type="evidence" value="ECO:0007669"/>
    <property type="project" value="UniProtKB-SubCell"/>
</dbReference>
<dbReference type="InterPro" id="IPR012910">
    <property type="entry name" value="Plug_dom"/>
</dbReference>
<dbReference type="RefSeq" id="WP_126611854.1">
    <property type="nucleotide sequence ID" value="NZ_CP034562.1"/>
</dbReference>
<evidence type="ECO:0000256" key="2">
    <source>
        <dbReference type="ARBA" id="ARBA00022448"/>
    </source>
</evidence>
<keyword evidence="4 7" id="KW-0812">Transmembrane</keyword>
<keyword evidence="2 7" id="KW-0813">Transport</keyword>
<dbReference type="InterPro" id="IPR037066">
    <property type="entry name" value="Plug_dom_sf"/>
</dbReference>
<evidence type="ECO:0000256" key="5">
    <source>
        <dbReference type="ARBA" id="ARBA00023136"/>
    </source>
</evidence>
<dbReference type="NCBIfam" id="TIGR04057">
    <property type="entry name" value="SusC_RagA_signa"/>
    <property type="match status" value="1"/>
</dbReference>
<keyword evidence="8" id="KW-0732">Signal</keyword>
<evidence type="ECO:0000313" key="11">
    <source>
        <dbReference type="Proteomes" id="UP000267268"/>
    </source>
</evidence>
<dbReference type="Gene3D" id="2.40.170.20">
    <property type="entry name" value="TonB-dependent receptor, beta-barrel domain"/>
    <property type="match status" value="1"/>
</dbReference>
<dbReference type="Gene3D" id="2.60.40.1120">
    <property type="entry name" value="Carboxypeptidase-like, regulatory domain"/>
    <property type="match status" value="1"/>
</dbReference>
<evidence type="ECO:0000313" key="10">
    <source>
        <dbReference type="EMBL" id="AZQ61407.1"/>
    </source>
</evidence>
<evidence type="ECO:0000259" key="9">
    <source>
        <dbReference type="Pfam" id="PF07715"/>
    </source>
</evidence>
<dbReference type="NCBIfam" id="TIGR04056">
    <property type="entry name" value="OMP_RagA_SusC"/>
    <property type="match status" value="1"/>
</dbReference>
<feature type="signal peptide" evidence="8">
    <location>
        <begin position="1"/>
        <end position="20"/>
    </location>
</feature>
<dbReference type="InterPro" id="IPR023996">
    <property type="entry name" value="TonB-dep_OMP_SusC/RagA"/>
</dbReference>
<protein>
    <submittedName>
        <fullName evidence="10">TonB-dependent receptor</fullName>
    </submittedName>
</protein>
<evidence type="ECO:0000256" key="3">
    <source>
        <dbReference type="ARBA" id="ARBA00022452"/>
    </source>
</evidence>
<evidence type="ECO:0000256" key="4">
    <source>
        <dbReference type="ARBA" id="ARBA00022692"/>
    </source>
</evidence>
<keyword evidence="10" id="KW-0675">Receptor</keyword>
<evidence type="ECO:0000256" key="6">
    <source>
        <dbReference type="ARBA" id="ARBA00023237"/>
    </source>
</evidence>
<evidence type="ECO:0000256" key="7">
    <source>
        <dbReference type="PROSITE-ProRule" id="PRU01360"/>
    </source>
</evidence>
<feature type="domain" description="TonB-dependent receptor plug" evidence="9">
    <location>
        <begin position="113"/>
        <end position="218"/>
    </location>
</feature>
<dbReference type="AlphaFoldDB" id="A0A3Q9FNV1"/>
<feature type="chain" id="PRO_5018746839" evidence="8">
    <location>
        <begin position="21"/>
        <end position="1003"/>
    </location>
</feature>
<keyword evidence="3 7" id="KW-1134">Transmembrane beta strand</keyword>
<dbReference type="InterPro" id="IPR023997">
    <property type="entry name" value="TonB-dep_OMP_SusC/RagA_CS"/>
</dbReference>
<evidence type="ECO:0000256" key="8">
    <source>
        <dbReference type="SAM" id="SignalP"/>
    </source>
</evidence>
<organism evidence="10 11">
    <name type="scientific">Flammeovirga pectinis</name>
    <dbReference type="NCBI Taxonomy" id="2494373"/>
    <lineage>
        <taxon>Bacteria</taxon>
        <taxon>Pseudomonadati</taxon>
        <taxon>Bacteroidota</taxon>
        <taxon>Cytophagia</taxon>
        <taxon>Cytophagales</taxon>
        <taxon>Flammeovirgaceae</taxon>
        <taxon>Flammeovirga</taxon>
    </lineage>
</organism>
<dbReference type="InterPro" id="IPR036942">
    <property type="entry name" value="Beta-barrel_TonB_sf"/>
</dbReference>
<reference evidence="10 11" key="1">
    <citation type="submission" date="2018-12" db="EMBL/GenBank/DDBJ databases">
        <title>Flammeovirga pectinis sp. nov., isolated from the gut of the Korean scallop, Patinopecten yessoensis.</title>
        <authorList>
            <person name="Bae J.-W."/>
            <person name="Jeong Y.-S."/>
            <person name="Kang W."/>
        </authorList>
    </citation>
    <scope>NUCLEOTIDE SEQUENCE [LARGE SCALE GENOMIC DNA]</scope>
    <source>
        <strain evidence="10 11">L12M1</strain>
    </source>
</reference>
<evidence type="ECO:0000256" key="1">
    <source>
        <dbReference type="ARBA" id="ARBA00004571"/>
    </source>
</evidence>
<keyword evidence="6 7" id="KW-0998">Cell outer membrane</keyword>
<dbReference type="Gene3D" id="2.170.130.10">
    <property type="entry name" value="TonB-dependent receptor, plug domain"/>
    <property type="match status" value="1"/>
</dbReference>
<dbReference type="OrthoDB" id="9768177at2"/>
<comment type="similarity">
    <text evidence="7">Belongs to the TonB-dependent receptor family.</text>
</comment>
<dbReference type="InterPro" id="IPR039426">
    <property type="entry name" value="TonB-dep_rcpt-like"/>
</dbReference>
<sequence length="1003" mass="109452">MNKRLLFLFLGIITALNTFAQEQTISGEVVSTVGEPLIGVTVLIKGTTTGSTTDFDGKYTLNAKSGDILVYSYIGYFSREITVGNQSKLNITLEEDAAQLEEVVVVGYGTQKKSEVSSAISTADGDDLRKMATSDVATSLQGRVSGVQVSQSGTAPGQSPNINIRGISTLNGNTPLYVVDGAIVEDITFLSPKDIAEIHVLKDAASAAIYGSRGSNGVIVVTTIKGTEGTMHVSIDASAGVQQIARLPKTANAAEYREAMKLIGSSTSLGNADTNWFNEVVNEAAPIQDYNINITGGSEKIRYNFSGNYYTQEGVLKGYDYERFTGRFGIDVQLTDKITVGQSASITPSKSINGVGGIPFSAVRLRPTDAVFKPIDEQKGLNEYSIYAASTNDVGNLVGSVARNDNYEKQNKIFSNTYLNYEIIEGLAFKTQLGYYYSTWQSNSFSPEFYIGANDFNKVTSASRDQNIKSNYVWNNTLTYQKVFGKHSVSGMIGMAMERANHQTSGASGLNIPSNNINLRYPEAAQDGFRGWGTNYINSLASGFARLSYSYDERYFMTANFRMDGSSRFPKENKWASFPSISLGWNASNEEFLADADWLSQLRLRGSWGQVGNQAIEDNNAYLTTLSNYDYVYGVDGNRASGLAPSNIGNAGLKWETVEDIDIGIDVGILNDKFTATFDWFDRTTQDMLMLKNVPPHLGFPGHTGEIYANVGSMNTRGWDASVSYNLSKTDWSFGATLNLSQAKSKIVALSKEGESLYGGDSQRVNNMTKTSVGSTVAGFYGFVHDGVFQNQKELNSHATNEGKLIQPNAAVGDIRFKDLNGDGVISDEDRKYIGNPEPDVVFGLTLNGTYKGFDLSMTFQGTYGNDIINGMAPYTYSGDLGNTNIQQGVVDRSWSGEGSTNLYPRLDGASQTANFHRFSKLYIQDGSFLRLQNIQIGYTFNNLKSVDRLRIFASAQNLFTITGYDGMDPDVSGGSNGLLDRGIDWGEYPTPRTFMMGVNFNF</sequence>
<dbReference type="Proteomes" id="UP000267268">
    <property type="component" value="Chromosome 1"/>
</dbReference>